<dbReference type="AlphaFoldDB" id="A0A8A1LLF4"/>
<sequence>MRILGASFEIIEVDITNSLLPSDLFSVEINTCCPSGWNGRVAKSDMSEKPCRMDVDSESVQSCQAEVDYSNGINLLINWLKDHWLRSVSWLPLLDAGG</sequence>
<name>A0A8A1LLF4_AJEC8</name>
<reference evidence="1" key="1">
    <citation type="submission" date="2021-01" db="EMBL/GenBank/DDBJ databases">
        <title>Chromosome-level genome assembly of a human fungal pathogen reveals clustering of transcriptionally co-regulated genes.</title>
        <authorList>
            <person name="Voorhies M."/>
            <person name="Cohen S."/>
            <person name="Shea T.P."/>
            <person name="Petrus S."/>
            <person name="Munoz J.F."/>
            <person name="Poplawski S."/>
            <person name="Goldman W.E."/>
            <person name="Michael T."/>
            <person name="Cuomo C.A."/>
            <person name="Sil A."/>
            <person name="Beyhan S."/>
        </authorList>
    </citation>
    <scope>NUCLEOTIDE SEQUENCE</scope>
    <source>
        <strain evidence="1">H88</strain>
    </source>
</reference>
<accession>A0A8A1LLF4</accession>
<evidence type="ECO:0000313" key="2">
    <source>
        <dbReference type="Proteomes" id="UP000663419"/>
    </source>
</evidence>
<evidence type="ECO:0000313" key="1">
    <source>
        <dbReference type="EMBL" id="QSS52657.1"/>
    </source>
</evidence>
<dbReference type="EMBL" id="CP069103">
    <property type="protein sequence ID" value="QSS52657.1"/>
    <property type="molecule type" value="Genomic_DNA"/>
</dbReference>
<proteinExistence type="predicted"/>
<protein>
    <submittedName>
        <fullName evidence="1">Uncharacterized protein</fullName>
    </submittedName>
</protein>
<dbReference type="Proteomes" id="UP000663419">
    <property type="component" value="Chromosome 2"/>
</dbReference>
<dbReference type="VEuPathDB" id="FungiDB:I7I53_08369"/>
<organism evidence="1 2">
    <name type="scientific">Ajellomyces capsulatus (strain H88)</name>
    <name type="common">Darling's disease fungus</name>
    <name type="synonym">Histoplasma capsulatum</name>
    <dbReference type="NCBI Taxonomy" id="544711"/>
    <lineage>
        <taxon>Eukaryota</taxon>
        <taxon>Fungi</taxon>
        <taxon>Dikarya</taxon>
        <taxon>Ascomycota</taxon>
        <taxon>Pezizomycotina</taxon>
        <taxon>Eurotiomycetes</taxon>
        <taxon>Eurotiomycetidae</taxon>
        <taxon>Onygenales</taxon>
        <taxon>Ajellomycetaceae</taxon>
        <taxon>Histoplasma</taxon>
    </lineage>
</organism>
<gene>
    <name evidence="1" type="ORF">I7I53_08369</name>
</gene>